<sequence length="191" mass="20025">MPASSEGLPPSASGAAPIDPRSLSDDDAINREFLASLETRSLLDNTIELAEVDPEKYQTILFAGGHGTAWDFPKSAAVNKIGSAIYENGGFLAAVCHGPAALLNIYGSDGKLAIQNKKVAGFSNAEEEAAGLTEVAPYLLQDQLAASGANYQEGEKFKSFVVKDGRLITGQNPQSAAELARTLAKALKQDS</sequence>
<keyword evidence="6" id="KW-0378">Hydrolase</keyword>
<dbReference type="PANTHER" id="PTHR48094">
    <property type="entry name" value="PROTEIN/NUCLEIC ACID DEGLYCASE DJ-1-RELATED"/>
    <property type="match status" value="1"/>
</dbReference>
<dbReference type="AlphaFoldDB" id="A0A1M4UTB0"/>
<dbReference type="GO" id="GO:0019243">
    <property type="term" value="P:methylglyoxal catabolic process to D-lactate via S-lactoyl-glutathione"/>
    <property type="evidence" value="ECO:0007669"/>
    <property type="project" value="TreeGrafter"/>
</dbReference>
<gene>
    <name evidence="6" type="ORF">SAMN04487965_0245</name>
</gene>
<dbReference type="RefSeq" id="WP_084535440.1">
    <property type="nucleotide sequence ID" value="NZ_FQVA01000001.1"/>
</dbReference>
<dbReference type="CDD" id="cd03141">
    <property type="entry name" value="GATase1_Hsp31_like"/>
    <property type="match status" value="1"/>
</dbReference>
<feature type="domain" description="DJ-1/PfpI" evidence="5">
    <location>
        <begin position="44"/>
        <end position="185"/>
    </location>
</feature>
<dbReference type="GO" id="GO:0005737">
    <property type="term" value="C:cytoplasm"/>
    <property type="evidence" value="ECO:0007669"/>
    <property type="project" value="TreeGrafter"/>
</dbReference>
<protein>
    <submittedName>
        <fullName evidence="6">Putative intracellular protease/amidase</fullName>
    </submittedName>
</protein>
<dbReference type="PANTHER" id="PTHR48094:SF11">
    <property type="entry name" value="GLUTATHIONE-INDEPENDENT GLYOXALASE HSP31-RELATED"/>
    <property type="match status" value="1"/>
</dbReference>
<name>A0A1M4UTB0_9GAMM</name>
<dbReference type="Proteomes" id="UP000184170">
    <property type="component" value="Unassembled WGS sequence"/>
</dbReference>
<keyword evidence="7" id="KW-1185">Reference proteome</keyword>
<feature type="region of interest" description="Disordered" evidence="4">
    <location>
        <begin position="1"/>
        <end position="23"/>
    </location>
</feature>
<keyword evidence="2" id="KW-0456">Lyase</keyword>
<reference evidence="7" key="1">
    <citation type="submission" date="2016-11" db="EMBL/GenBank/DDBJ databases">
        <authorList>
            <person name="Varghese N."/>
            <person name="Submissions S."/>
        </authorList>
    </citation>
    <scope>NUCLEOTIDE SEQUENCE [LARGE SCALE GENOMIC DNA]</scope>
    <source>
        <strain evidence="7">CGMCC 1.7063</strain>
    </source>
</reference>
<dbReference type="InterPro" id="IPR029062">
    <property type="entry name" value="Class_I_gatase-like"/>
</dbReference>
<proteinExistence type="inferred from homology"/>
<evidence type="ECO:0000256" key="2">
    <source>
        <dbReference type="ARBA" id="ARBA00023239"/>
    </source>
</evidence>
<dbReference type="SUPFAM" id="SSF52317">
    <property type="entry name" value="Class I glutamine amidotransferase-like"/>
    <property type="match status" value="1"/>
</dbReference>
<dbReference type="InterPro" id="IPR002818">
    <property type="entry name" value="DJ-1/PfpI"/>
</dbReference>
<organism evidence="6 7">
    <name type="scientific">Microbulbifer donghaiensis</name>
    <dbReference type="NCBI Taxonomy" id="494016"/>
    <lineage>
        <taxon>Bacteria</taxon>
        <taxon>Pseudomonadati</taxon>
        <taxon>Pseudomonadota</taxon>
        <taxon>Gammaproteobacteria</taxon>
        <taxon>Cellvibrionales</taxon>
        <taxon>Microbulbiferaceae</taxon>
        <taxon>Microbulbifer</taxon>
    </lineage>
</organism>
<dbReference type="Pfam" id="PF01965">
    <property type="entry name" value="DJ-1_PfpI"/>
    <property type="match status" value="1"/>
</dbReference>
<evidence type="ECO:0000259" key="5">
    <source>
        <dbReference type="Pfam" id="PF01965"/>
    </source>
</evidence>
<dbReference type="Gene3D" id="3.40.50.880">
    <property type="match status" value="1"/>
</dbReference>
<dbReference type="InterPro" id="IPR050325">
    <property type="entry name" value="Prot/Nucl_acid_deglycase"/>
</dbReference>
<dbReference type="STRING" id="494016.SAMN04487965_0245"/>
<dbReference type="GO" id="GO:0006508">
    <property type="term" value="P:proteolysis"/>
    <property type="evidence" value="ECO:0007669"/>
    <property type="project" value="UniProtKB-KW"/>
</dbReference>
<evidence type="ECO:0000313" key="7">
    <source>
        <dbReference type="Proteomes" id="UP000184170"/>
    </source>
</evidence>
<evidence type="ECO:0000256" key="3">
    <source>
        <dbReference type="ARBA" id="ARBA00038493"/>
    </source>
</evidence>
<keyword evidence="1" id="KW-0346">Stress response</keyword>
<dbReference type="EMBL" id="FQVA01000001">
    <property type="protein sequence ID" value="SHE59915.1"/>
    <property type="molecule type" value="Genomic_DNA"/>
</dbReference>
<dbReference type="GO" id="GO:0008233">
    <property type="term" value="F:peptidase activity"/>
    <property type="evidence" value="ECO:0007669"/>
    <property type="project" value="UniProtKB-KW"/>
</dbReference>
<evidence type="ECO:0000313" key="6">
    <source>
        <dbReference type="EMBL" id="SHE59915.1"/>
    </source>
</evidence>
<evidence type="ECO:0000256" key="1">
    <source>
        <dbReference type="ARBA" id="ARBA00023016"/>
    </source>
</evidence>
<comment type="similarity">
    <text evidence="3">Belongs to the peptidase C56 family. HSP31-like subfamily.</text>
</comment>
<dbReference type="GO" id="GO:0019172">
    <property type="term" value="F:glyoxalase III activity"/>
    <property type="evidence" value="ECO:0007669"/>
    <property type="project" value="TreeGrafter"/>
</dbReference>
<evidence type="ECO:0000256" key="4">
    <source>
        <dbReference type="SAM" id="MobiDB-lite"/>
    </source>
</evidence>
<dbReference type="OrthoDB" id="9792284at2"/>
<keyword evidence="6" id="KW-0645">Protease</keyword>
<accession>A0A1M4UTB0</accession>